<dbReference type="PANTHER" id="PTHR45504:SF3">
    <property type="entry name" value="CHAPERONE DNAJ-DOMAIN SUPERFAMILY PROTEIN"/>
    <property type="match status" value="1"/>
</dbReference>
<reference evidence="2 3" key="1">
    <citation type="submission" date="2019-12" db="EMBL/GenBank/DDBJ databases">
        <authorList>
            <person name="Alioto T."/>
            <person name="Alioto T."/>
            <person name="Gomez Garrido J."/>
        </authorList>
    </citation>
    <scope>NUCLEOTIDE SEQUENCE [LARGE SCALE GENOMIC DNA]</scope>
</reference>
<gene>
    <name evidence="2" type="ORF">OLEA9_A015425</name>
</gene>
<dbReference type="Gene3D" id="1.10.287.110">
    <property type="entry name" value="DnaJ domain"/>
    <property type="match status" value="1"/>
</dbReference>
<feature type="domain" description="J" evidence="1">
    <location>
        <begin position="41"/>
        <end position="106"/>
    </location>
</feature>
<dbReference type="AlphaFoldDB" id="A0A8S0SPL3"/>
<dbReference type="GO" id="GO:0005737">
    <property type="term" value="C:cytoplasm"/>
    <property type="evidence" value="ECO:0007669"/>
    <property type="project" value="TreeGrafter"/>
</dbReference>
<name>A0A8S0SPL3_OLEEU</name>
<dbReference type="Proteomes" id="UP000594638">
    <property type="component" value="Unassembled WGS sequence"/>
</dbReference>
<keyword evidence="3" id="KW-1185">Reference proteome</keyword>
<evidence type="ECO:0000259" key="1">
    <source>
        <dbReference type="PROSITE" id="PS50076"/>
    </source>
</evidence>
<dbReference type="SMART" id="SM00271">
    <property type="entry name" value="DnaJ"/>
    <property type="match status" value="1"/>
</dbReference>
<dbReference type="EMBL" id="CACTIH010005464">
    <property type="protein sequence ID" value="CAA2994032.1"/>
    <property type="molecule type" value="Genomic_DNA"/>
</dbReference>
<dbReference type="FunFam" id="1.10.287.110:FF:000052">
    <property type="entry name" value="Chaperone protein DNAj, putative"/>
    <property type="match status" value="1"/>
</dbReference>
<dbReference type="InterPro" id="IPR036869">
    <property type="entry name" value="J_dom_sf"/>
</dbReference>
<proteinExistence type="predicted"/>
<sequence>MPNFLMTWDEFYHFFQHKEEESEGDNDMNFDFSSVLPKPKDFYNILEVDHDDTEEVIRSNCIRLALKCHPDKKKDEDSATSRFQDINEAYHVLSDPVKRREYDKGMLYAYDNNVVDYLHRYKGLILTCNGLDMKCLIW</sequence>
<dbReference type="PROSITE" id="PS50076">
    <property type="entry name" value="DNAJ_2"/>
    <property type="match status" value="1"/>
</dbReference>
<dbReference type="Pfam" id="PF00226">
    <property type="entry name" value="DnaJ"/>
    <property type="match status" value="1"/>
</dbReference>
<organism evidence="2 3">
    <name type="scientific">Olea europaea subsp. europaea</name>
    <dbReference type="NCBI Taxonomy" id="158383"/>
    <lineage>
        <taxon>Eukaryota</taxon>
        <taxon>Viridiplantae</taxon>
        <taxon>Streptophyta</taxon>
        <taxon>Embryophyta</taxon>
        <taxon>Tracheophyta</taxon>
        <taxon>Spermatophyta</taxon>
        <taxon>Magnoliopsida</taxon>
        <taxon>eudicotyledons</taxon>
        <taxon>Gunneridae</taxon>
        <taxon>Pentapetalae</taxon>
        <taxon>asterids</taxon>
        <taxon>lamiids</taxon>
        <taxon>Lamiales</taxon>
        <taxon>Oleaceae</taxon>
        <taxon>Oleeae</taxon>
        <taxon>Olea</taxon>
    </lineage>
</organism>
<dbReference type="PANTHER" id="PTHR45504">
    <property type="entry name" value="CHAPERONE DNAJ-DOMAIN SUPERFAMILY PROTEIN"/>
    <property type="match status" value="1"/>
</dbReference>
<dbReference type="OrthoDB" id="10250354at2759"/>
<dbReference type="SUPFAM" id="SSF46565">
    <property type="entry name" value="Chaperone J-domain"/>
    <property type="match status" value="1"/>
</dbReference>
<protein>
    <recommendedName>
        <fullName evidence="1">J domain-containing protein</fullName>
    </recommendedName>
</protein>
<evidence type="ECO:0000313" key="2">
    <source>
        <dbReference type="EMBL" id="CAA2994032.1"/>
    </source>
</evidence>
<comment type="caution">
    <text evidence="2">The sequence shown here is derived from an EMBL/GenBank/DDBJ whole genome shotgun (WGS) entry which is preliminary data.</text>
</comment>
<dbReference type="CDD" id="cd06257">
    <property type="entry name" value="DnaJ"/>
    <property type="match status" value="1"/>
</dbReference>
<accession>A0A8S0SPL3</accession>
<dbReference type="PRINTS" id="PR00625">
    <property type="entry name" value="JDOMAIN"/>
</dbReference>
<dbReference type="InterPro" id="IPR001623">
    <property type="entry name" value="DnaJ_domain"/>
</dbReference>
<evidence type="ECO:0000313" key="3">
    <source>
        <dbReference type="Proteomes" id="UP000594638"/>
    </source>
</evidence>
<dbReference type="Gramene" id="OE9A015425T1">
    <property type="protein sequence ID" value="OE9A015425C1"/>
    <property type="gene ID" value="OE9A015425"/>
</dbReference>
<dbReference type="GO" id="GO:0005634">
    <property type="term" value="C:nucleus"/>
    <property type="evidence" value="ECO:0007669"/>
    <property type="project" value="TreeGrafter"/>
</dbReference>